<organism evidence="1 2">
    <name type="scientific">Phage MedPE-SWcel-C56</name>
    <dbReference type="NCBI Taxonomy" id="1871314"/>
    <lineage>
        <taxon>Viruses</taxon>
        <taxon>Duplodnaviria</taxon>
        <taxon>Heunggongvirae</taxon>
        <taxon>Uroviricota</taxon>
        <taxon>Caudoviricetes</taxon>
        <taxon>Autographivirales</taxon>
        <taxon>Kafavirus</taxon>
        <taxon>Kafavirus SWcelC56</taxon>
    </lineage>
</organism>
<dbReference type="EMBL" id="KX397280">
    <property type="protein sequence ID" value="ANS06225.1"/>
    <property type="molecule type" value="Genomic_DNA"/>
</dbReference>
<proteinExistence type="predicted"/>
<dbReference type="InterPro" id="IPR038563">
    <property type="entry name" value="Endonuclease_7_sf"/>
</dbReference>
<reference evidence="1 2" key="1">
    <citation type="submission" date="2016-06" db="EMBL/GenBank/DDBJ databases">
        <title>Not all particles are equal: the selective enrichment of particle-associated bacteria from the Mediterranean Sea.</title>
        <authorList>
            <person name="Lopez-Perez M."/>
            <person name="Kimes N.E."/>
            <person name="Haro-Moreno J.M."/>
            <person name="Rodriguez-Valera F."/>
        </authorList>
    </citation>
    <scope>NUCLEOTIDE SEQUENCE [LARGE SCALE GENOMIC DNA]</scope>
</reference>
<name>A0A1B1IY31_9CAUD</name>
<protein>
    <recommendedName>
        <fullName evidence="3">Recombination endonuclease VII</fullName>
    </recommendedName>
</protein>
<dbReference type="Proteomes" id="UP000222126">
    <property type="component" value="Segment"/>
</dbReference>
<dbReference type="RefSeq" id="YP_009786389.1">
    <property type="nucleotide sequence ID" value="NC_047768.1"/>
</dbReference>
<dbReference type="GeneID" id="54976465"/>
<evidence type="ECO:0000313" key="1">
    <source>
        <dbReference type="EMBL" id="ANS06225.1"/>
    </source>
</evidence>
<evidence type="ECO:0008006" key="3">
    <source>
        <dbReference type="Google" id="ProtNLM"/>
    </source>
</evidence>
<dbReference type="KEGG" id="vg:54976465"/>
<accession>A0A1B1IY31</accession>
<sequence length="130" mass="14746">MRKLKQREIATVRASMLKAQGNKCALCDGALHASALKNPVLDHCHTGGHIRGVLCVNCNAMEGKIKTSANRAKNKMSIDEWLRRLVEYWEKHSVPQVPLLHPTFKTAEEKRVRANKLAKIRRDKLKALKK</sequence>
<dbReference type="Gene3D" id="3.40.1800.10">
    <property type="entry name" value="His-Me finger endonucleases"/>
    <property type="match status" value="1"/>
</dbReference>
<dbReference type="InterPro" id="IPR044925">
    <property type="entry name" value="His-Me_finger_sf"/>
</dbReference>
<dbReference type="InterPro" id="IPR004211">
    <property type="entry name" value="Endonuclease_7"/>
</dbReference>
<evidence type="ECO:0000313" key="2">
    <source>
        <dbReference type="Proteomes" id="UP000222126"/>
    </source>
</evidence>
<keyword evidence="2" id="KW-1185">Reference proteome</keyword>
<dbReference type="Pfam" id="PF02945">
    <property type="entry name" value="Endonuclease_7"/>
    <property type="match status" value="1"/>
</dbReference>
<dbReference type="SUPFAM" id="SSF54060">
    <property type="entry name" value="His-Me finger endonucleases"/>
    <property type="match status" value="1"/>
</dbReference>